<dbReference type="InterPro" id="IPR051049">
    <property type="entry name" value="Dienelactone_hydrolase-like"/>
</dbReference>
<dbReference type="AlphaFoldDB" id="T1BRA2"/>
<protein>
    <submittedName>
        <fullName evidence="2">Carboxymethylenebutenolidase</fullName>
    </submittedName>
</protein>
<dbReference type="EMBL" id="AUZY01001259">
    <property type="protein sequence ID" value="EQD75416.1"/>
    <property type="molecule type" value="Genomic_DNA"/>
</dbReference>
<comment type="caution">
    <text evidence="2">The sequence shown here is derived from an EMBL/GenBank/DDBJ whole genome shotgun (WGS) entry which is preliminary data.</text>
</comment>
<reference evidence="2" key="2">
    <citation type="journal article" date="2014" name="ISME J.">
        <title>Microbial stratification in low pH oxic and suboxic macroscopic growths along an acid mine drainage.</title>
        <authorList>
            <person name="Mendez-Garcia C."/>
            <person name="Mesa V."/>
            <person name="Sprenger R.R."/>
            <person name="Richter M."/>
            <person name="Diez M.S."/>
            <person name="Solano J."/>
            <person name="Bargiela R."/>
            <person name="Golyshina O.V."/>
            <person name="Manteca A."/>
            <person name="Ramos J.L."/>
            <person name="Gallego J.R."/>
            <person name="Llorente I."/>
            <person name="Martins Dos Santos V.A."/>
            <person name="Jensen O.N."/>
            <person name="Pelaez A.I."/>
            <person name="Sanchez J."/>
            <person name="Ferrer M."/>
        </authorList>
    </citation>
    <scope>NUCLEOTIDE SEQUENCE</scope>
</reference>
<evidence type="ECO:0000313" key="2">
    <source>
        <dbReference type="EMBL" id="EQD75416.1"/>
    </source>
</evidence>
<name>T1BRA2_9ZZZZ</name>
<dbReference type="GO" id="GO:0016787">
    <property type="term" value="F:hydrolase activity"/>
    <property type="evidence" value="ECO:0007669"/>
    <property type="project" value="InterPro"/>
</dbReference>
<dbReference type="Pfam" id="PF01738">
    <property type="entry name" value="DLH"/>
    <property type="match status" value="1"/>
</dbReference>
<accession>T1BRA2</accession>
<dbReference type="SUPFAM" id="SSF53474">
    <property type="entry name" value="alpha/beta-Hydrolases"/>
    <property type="match status" value="1"/>
</dbReference>
<organism evidence="2">
    <name type="scientific">mine drainage metagenome</name>
    <dbReference type="NCBI Taxonomy" id="410659"/>
    <lineage>
        <taxon>unclassified sequences</taxon>
        <taxon>metagenomes</taxon>
        <taxon>ecological metagenomes</taxon>
    </lineage>
</organism>
<dbReference type="InterPro" id="IPR029058">
    <property type="entry name" value="AB_hydrolase_fold"/>
</dbReference>
<proteinExistence type="predicted"/>
<dbReference type="Gene3D" id="3.40.50.1820">
    <property type="entry name" value="alpha/beta hydrolase"/>
    <property type="match status" value="1"/>
</dbReference>
<gene>
    <name evidence="2" type="ORF">B1B_02146</name>
</gene>
<reference evidence="2" key="1">
    <citation type="submission" date="2013-08" db="EMBL/GenBank/DDBJ databases">
        <authorList>
            <person name="Mendez C."/>
            <person name="Richter M."/>
            <person name="Ferrer M."/>
            <person name="Sanchez J."/>
        </authorList>
    </citation>
    <scope>NUCLEOTIDE SEQUENCE</scope>
</reference>
<dbReference type="PANTHER" id="PTHR46623:SF6">
    <property type="entry name" value="ALPHA_BETA-HYDROLASES SUPERFAMILY PROTEIN"/>
    <property type="match status" value="1"/>
</dbReference>
<evidence type="ECO:0000259" key="1">
    <source>
        <dbReference type="Pfam" id="PF01738"/>
    </source>
</evidence>
<dbReference type="PANTHER" id="PTHR46623">
    <property type="entry name" value="CARBOXYMETHYLENEBUTENOLIDASE-RELATED"/>
    <property type="match status" value="1"/>
</dbReference>
<sequence>PPKRYYMQKAAISVPGEGRTLEAYLALPEERTGPHPAVIVIHEIFGPDRHIQDVARRFAREGYIAIAPNLFTGEIQQLLTPEAIATGFGFLRGLPPEVQRDPKQTQARIAALPTEKRAALAALMKIQDPAQHAKFAQDLCAVARYLRGRSDVEPRKVASVGFCFGGAMSGRLACADPGLAAAVIFYGNAPPADQIPHIRCPMLGLYGAEDHRITDTIPKFAEEAKEAGVRLTYHIYPGAPHAFFNDTRAELYRAEAAADAWKRVQAFLRTEFGRYSSLTGNG</sequence>
<feature type="non-terminal residue" evidence="2">
    <location>
        <position position="1"/>
    </location>
</feature>
<dbReference type="InterPro" id="IPR002925">
    <property type="entry name" value="Dienelactn_hydro"/>
</dbReference>
<feature type="domain" description="Dienelactone hydrolase" evidence="1">
    <location>
        <begin position="21"/>
        <end position="270"/>
    </location>
</feature>